<feature type="compositionally biased region" description="Low complexity" evidence="1">
    <location>
        <begin position="513"/>
        <end position="530"/>
    </location>
</feature>
<evidence type="ECO:0000256" key="1">
    <source>
        <dbReference type="SAM" id="MobiDB-lite"/>
    </source>
</evidence>
<evidence type="ECO:0000313" key="2">
    <source>
        <dbReference type="EMBL" id="PWK86053.1"/>
    </source>
</evidence>
<feature type="region of interest" description="Disordered" evidence="1">
    <location>
        <begin position="417"/>
        <end position="541"/>
    </location>
</feature>
<dbReference type="Proteomes" id="UP000246005">
    <property type="component" value="Unassembled WGS sequence"/>
</dbReference>
<feature type="compositionally biased region" description="Low complexity" evidence="1">
    <location>
        <begin position="468"/>
        <end position="482"/>
    </location>
</feature>
<accession>A0A316I143</accession>
<name>A0A316I143_9PSEU</name>
<feature type="region of interest" description="Disordered" evidence="1">
    <location>
        <begin position="363"/>
        <end position="386"/>
    </location>
</feature>
<gene>
    <name evidence="2" type="ORF">C8D88_10593</name>
</gene>
<sequence>MWPFRRRSAEPSLPVVRADWRTLPPLQRVVSAHPLINPVSAFSSRLTAWQNPSFLAPLAHAVGPAEPSGSISDVAAPAQEPSEWKPVWGDVSGPAGSGGPVVSRMLAAEPSAPVVSRSAADSAEPGGSALQALGAVAEDSPPPTVGAAVQRSAAEEPPRPVPPSRPRRLGLGEPISSVLQRSAGPDGSEAGRAAAPTKATPSAVQRAADSGGAVEPVTPQAGTPSVQRLADAPRTPGLGMPVVRQPSESGAADSAGGSSSSEHAGHGGELTSAGDLDLVPTTGDATAASVSEAGESAPTAGFTDQLPVLDPGVTSTGAGDSSASGVEPGAVSAGPPTDVIQHAVDSSRDVAGRAALPMVQRVSGSGIPAAGTPGARQGDAGSGTAGLPAVQRVVGTSHVPPTISDVGLSAVQRVAGADHVSPTTSDSGSPAVAGPDHVSRTASGGGPPAVQRLVGDAPSLPVLGRPTAADSSAAPEASASGGTDLGTGSGTAIPSVQTMVDLGGPSAPTTSRPDAPSASTTADSAVPATANFGGPSAPIAADSAVPSVLTTAHFRAPIAADSAAPSVQTVADLGASSAPAAADSAVPSVQTAGDFGTPSVQTAADFGASSAPIAADSAVPSVLSAANFGPPSAAIAAGSAVPATANCGGPSAAIAADSAVPSVQTAADFDASSAPIAADSAVSSVLSAADFGASSAAIAAGSAVPATANFGGPSAPTAAGSATPSVLTEANLGAPYASTGPGEPVAQRLVGTAPSLPIVSRTDAAPTAPTATFTEPAPAPAVQRLVGSAPPLIQRAPQTPIPQAAAPSAGPLGQVQPALPVVVARAPDPEPAPAPEPVQRVVETTVQRAEAAQPEVPQPGPGAPPGQNADELLRKLYDPLLRRLKADLWLDRERRGALTDL</sequence>
<comment type="caution">
    <text evidence="2">The sequence shown here is derived from an EMBL/GenBank/DDBJ whole genome shotgun (WGS) entry which is preliminary data.</text>
</comment>
<dbReference type="EMBL" id="QGHB01000005">
    <property type="protein sequence ID" value="PWK86053.1"/>
    <property type="molecule type" value="Genomic_DNA"/>
</dbReference>
<organism evidence="2 3">
    <name type="scientific">Lentzea atacamensis</name>
    <dbReference type="NCBI Taxonomy" id="531938"/>
    <lineage>
        <taxon>Bacteria</taxon>
        <taxon>Bacillati</taxon>
        <taxon>Actinomycetota</taxon>
        <taxon>Actinomycetes</taxon>
        <taxon>Pseudonocardiales</taxon>
        <taxon>Pseudonocardiaceae</taxon>
        <taxon>Lentzea</taxon>
    </lineage>
</organism>
<feature type="compositionally biased region" description="Low complexity" evidence="1">
    <location>
        <begin position="312"/>
        <end position="326"/>
    </location>
</feature>
<evidence type="ECO:0000313" key="3">
    <source>
        <dbReference type="Proteomes" id="UP000246005"/>
    </source>
</evidence>
<dbReference type="AlphaFoldDB" id="A0A316I143"/>
<feature type="compositionally biased region" description="Low complexity" evidence="1">
    <location>
        <begin position="247"/>
        <end position="262"/>
    </location>
</feature>
<proteinExistence type="predicted"/>
<feature type="region of interest" description="Disordered" evidence="1">
    <location>
        <begin position="847"/>
        <end position="871"/>
    </location>
</feature>
<protein>
    <submittedName>
        <fullName evidence="2">Uncharacterized protein</fullName>
    </submittedName>
</protein>
<dbReference type="RefSeq" id="WP_146231580.1">
    <property type="nucleotide sequence ID" value="NZ_QGHB01000005.1"/>
</dbReference>
<reference evidence="2 3" key="1">
    <citation type="submission" date="2018-05" db="EMBL/GenBank/DDBJ databases">
        <title>Genomic Encyclopedia of Type Strains, Phase IV (KMG-IV): sequencing the most valuable type-strain genomes for metagenomic binning, comparative biology and taxonomic classification.</title>
        <authorList>
            <person name="Goeker M."/>
        </authorList>
    </citation>
    <scope>NUCLEOTIDE SEQUENCE [LARGE SCALE GENOMIC DNA]</scope>
    <source>
        <strain evidence="2 3">DSM 45480</strain>
    </source>
</reference>
<feature type="region of interest" description="Disordered" evidence="1">
    <location>
        <begin position="137"/>
        <end position="338"/>
    </location>
</feature>